<dbReference type="AlphaFoldDB" id="A0A6L2JBK4"/>
<accession>A0A6L2JBK4</accession>
<evidence type="ECO:0000313" key="2">
    <source>
        <dbReference type="EMBL" id="GEU34378.1"/>
    </source>
</evidence>
<feature type="region of interest" description="Disordered" evidence="1">
    <location>
        <begin position="1"/>
        <end position="23"/>
    </location>
</feature>
<comment type="caution">
    <text evidence="2">The sequence shown here is derived from an EMBL/GenBank/DDBJ whole genome shotgun (WGS) entry which is preliminary data.</text>
</comment>
<organism evidence="2">
    <name type="scientific">Tanacetum cinerariifolium</name>
    <name type="common">Dalmatian daisy</name>
    <name type="synonym">Chrysanthemum cinerariifolium</name>
    <dbReference type="NCBI Taxonomy" id="118510"/>
    <lineage>
        <taxon>Eukaryota</taxon>
        <taxon>Viridiplantae</taxon>
        <taxon>Streptophyta</taxon>
        <taxon>Embryophyta</taxon>
        <taxon>Tracheophyta</taxon>
        <taxon>Spermatophyta</taxon>
        <taxon>Magnoliopsida</taxon>
        <taxon>eudicotyledons</taxon>
        <taxon>Gunneridae</taxon>
        <taxon>Pentapetalae</taxon>
        <taxon>asterids</taxon>
        <taxon>campanulids</taxon>
        <taxon>Asterales</taxon>
        <taxon>Asteraceae</taxon>
        <taxon>Asteroideae</taxon>
        <taxon>Anthemideae</taxon>
        <taxon>Anthemidinae</taxon>
        <taxon>Tanacetum</taxon>
    </lineage>
</organism>
<feature type="compositionally biased region" description="Basic residues" evidence="1">
    <location>
        <begin position="1"/>
        <end position="10"/>
    </location>
</feature>
<proteinExistence type="predicted"/>
<name>A0A6L2JBK4_TANCI</name>
<keyword evidence="2" id="KW-0378">Hydrolase</keyword>
<gene>
    <name evidence="2" type="ORF">Tci_006356</name>
</gene>
<dbReference type="EMBL" id="BKCJ010000570">
    <property type="protein sequence ID" value="GEU34378.1"/>
    <property type="molecule type" value="Genomic_DNA"/>
</dbReference>
<reference evidence="2" key="1">
    <citation type="journal article" date="2019" name="Sci. Rep.">
        <title>Draft genome of Tanacetum cinerariifolium, the natural source of mosquito coil.</title>
        <authorList>
            <person name="Yamashiro T."/>
            <person name="Shiraishi A."/>
            <person name="Satake H."/>
            <person name="Nakayama K."/>
        </authorList>
    </citation>
    <scope>NUCLEOTIDE SEQUENCE</scope>
</reference>
<dbReference type="GO" id="GO:0016787">
    <property type="term" value="F:hydrolase activity"/>
    <property type="evidence" value="ECO:0007669"/>
    <property type="project" value="UniProtKB-KW"/>
</dbReference>
<protein>
    <submittedName>
        <fullName evidence="2">Metallo-hydrolase/oxidoreductase superfamily protein</fullName>
    </submittedName>
</protein>
<sequence>MNQSGMKKRSLSLGPKRDSMNDEDKEPAHWSIWGFECSRHAGACFSQVGIYISNVFKEKVFVTSNSSSPSSELDQTSVPMHLGAWRQRIMGLAQINLQIVDRKEQSACITRGYKACIIDSYSVICFTFGGSLLTVDHCQWSCKESCLDLLLHVKPCSNRVKPFVIEGLLKDSV</sequence>
<evidence type="ECO:0000256" key="1">
    <source>
        <dbReference type="SAM" id="MobiDB-lite"/>
    </source>
</evidence>